<dbReference type="InterPro" id="IPR048857">
    <property type="entry name" value="OTU1_Ubl"/>
</dbReference>
<dbReference type="GO" id="GO:0016579">
    <property type="term" value="P:protein deubiquitination"/>
    <property type="evidence" value="ECO:0007669"/>
    <property type="project" value="TreeGrafter"/>
</dbReference>
<dbReference type="AlphaFoldDB" id="A0A9R1TQU7"/>
<dbReference type="PROSITE" id="PS50053">
    <property type="entry name" value="UBIQUITIN_2"/>
    <property type="match status" value="1"/>
</dbReference>
<dbReference type="CDD" id="cd17059">
    <property type="entry name" value="Ubl_OTU1"/>
    <property type="match status" value="1"/>
</dbReference>
<feature type="domain" description="Ubiquitin-like" evidence="11">
    <location>
        <begin position="4"/>
        <end position="77"/>
    </location>
</feature>
<keyword evidence="3" id="KW-0479">Metal-binding</keyword>
<dbReference type="FunFam" id="3.10.20.90:FF:000096">
    <property type="entry name" value="Ubiquitin thioesterase OTU1"/>
    <property type="match status" value="1"/>
</dbReference>
<dbReference type="InterPro" id="IPR000626">
    <property type="entry name" value="Ubiquitin-like_dom"/>
</dbReference>
<sequence>MADFVLRVKTKTGQKVVNGLSSSKTVSELKRKLSDVTGFDVNALHVLSGFPPKVLNLSSLNSTLSDTGIVSGDTLIVEEKSMNLSNDEKESRPHVINTERFSDTPGMLMKKIVPADNSCLFTSVGYVLNGRVDPTCSDYMREIIATSVASDPDEYSEAILGKPNSVYCEWILKADSWGGAIELSILSKFFGLEIAVVNSVNGIINRFGEDQHYGQRVFLIFDGIHYDPLYLEPNDGGSIQTIFPTDDERVLVEAGQLAKEAKSSRQYTDVQNFTVKCLVCNIHLSGQTAASQHAKETGHMNFGEIA</sequence>
<dbReference type="EC" id="3.4.19.12" evidence="9"/>
<feature type="domain" description="UBX" evidence="10">
    <location>
        <begin position="6"/>
        <end position="77"/>
    </location>
</feature>
<comment type="catalytic activity">
    <reaction evidence="1 9">
        <text>Thiol-dependent hydrolysis of ester, thioester, amide, peptide and isopeptide bonds formed by the C-terminal Gly of ubiquitin (a 76-residue protein attached to proteins as an intracellular targeting signal).</text>
        <dbReference type="EC" id="3.4.19.12"/>
    </reaction>
</comment>
<dbReference type="InterPro" id="IPR029071">
    <property type="entry name" value="Ubiquitin-like_domsf"/>
</dbReference>
<dbReference type="CTD" id="55432"/>
<dbReference type="PANTHER" id="PTHR13312">
    <property type="entry name" value="HIV-INDUCED PROTEIN-7-LIKE PROTEASE"/>
    <property type="match status" value="1"/>
</dbReference>
<keyword evidence="9" id="KW-0963">Cytoplasm</keyword>
<evidence type="ECO:0000256" key="8">
    <source>
        <dbReference type="ARBA" id="ARBA00022833"/>
    </source>
</evidence>
<keyword evidence="5 9" id="KW-0833">Ubl conjugation pathway</keyword>
<keyword evidence="8" id="KW-0862">Zinc</keyword>
<evidence type="ECO:0000259" key="10">
    <source>
        <dbReference type="PROSITE" id="PS50033"/>
    </source>
</evidence>
<evidence type="ECO:0000259" key="11">
    <source>
        <dbReference type="PROSITE" id="PS50053"/>
    </source>
</evidence>
<dbReference type="SUPFAM" id="SSF54001">
    <property type="entry name" value="Cysteine proteinases"/>
    <property type="match status" value="1"/>
</dbReference>
<comment type="subcellular location">
    <subcellularLocation>
        <location evidence="9">Cytoplasm</location>
    </subcellularLocation>
</comment>
<accession>A0A9R1TQU7</accession>
<feature type="domain" description="OTU" evidence="12">
    <location>
        <begin position="108"/>
        <end position="232"/>
    </location>
</feature>
<dbReference type="InterPro" id="IPR001012">
    <property type="entry name" value="UBX_dom"/>
</dbReference>
<evidence type="ECO:0000256" key="3">
    <source>
        <dbReference type="ARBA" id="ARBA00022723"/>
    </source>
</evidence>
<dbReference type="OrthoDB" id="65596at2759"/>
<keyword evidence="6 9" id="KW-0378">Hydrolase</keyword>
<dbReference type="GO" id="GO:0036503">
    <property type="term" value="P:ERAD pathway"/>
    <property type="evidence" value="ECO:0007669"/>
    <property type="project" value="TreeGrafter"/>
</dbReference>
<keyword evidence="2" id="KW-0645">Protease</keyword>
<dbReference type="GO" id="GO:0030968">
    <property type="term" value="P:endoplasmic reticulum unfolded protein response"/>
    <property type="evidence" value="ECO:0007669"/>
    <property type="project" value="TreeGrafter"/>
</dbReference>
<dbReference type="SUPFAM" id="SSF54236">
    <property type="entry name" value="Ubiquitin-like"/>
    <property type="match status" value="1"/>
</dbReference>
<keyword evidence="4" id="KW-0863">Zinc-finger</keyword>
<evidence type="ECO:0000256" key="2">
    <source>
        <dbReference type="ARBA" id="ARBA00022670"/>
    </source>
</evidence>
<dbReference type="GO" id="GO:0005634">
    <property type="term" value="C:nucleus"/>
    <property type="evidence" value="ECO:0007669"/>
    <property type="project" value="TreeGrafter"/>
</dbReference>
<name>A0A9R1TQU7_9HYME</name>
<dbReference type="Gene3D" id="3.10.20.90">
    <property type="entry name" value="Phosphatidylinositol 3-kinase Catalytic Subunit, Chain A, domain 1"/>
    <property type="match status" value="1"/>
</dbReference>
<organism evidence="13 14">
    <name type="scientific">Fopius arisanus</name>
    <dbReference type="NCBI Taxonomy" id="64838"/>
    <lineage>
        <taxon>Eukaryota</taxon>
        <taxon>Metazoa</taxon>
        <taxon>Ecdysozoa</taxon>
        <taxon>Arthropoda</taxon>
        <taxon>Hexapoda</taxon>
        <taxon>Insecta</taxon>
        <taxon>Pterygota</taxon>
        <taxon>Neoptera</taxon>
        <taxon>Endopterygota</taxon>
        <taxon>Hymenoptera</taxon>
        <taxon>Apocrita</taxon>
        <taxon>Ichneumonoidea</taxon>
        <taxon>Braconidae</taxon>
        <taxon>Opiinae</taxon>
        <taxon>Fopius</taxon>
    </lineage>
</organism>
<proteinExistence type="predicted"/>
<dbReference type="PROSITE" id="PS50802">
    <property type="entry name" value="OTU"/>
    <property type="match status" value="1"/>
</dbReference>
<dbReference type="InterPro" id="IPR057766">
    <property type="entry name" value="Znf-C2H2_OTU1-like_C"/>
</dbReference>
<evidence type="ECO:0000313" key="14">
    <source>
        <dbReference type="RefSeq" id="XP_011313659.1"/>
    </source>
</evidence>
<evidence type="ECO:0000256" key="9">
    <source>
        <dbReference type="RuleBase" id="RU367104"/>
    </source>
</evidence>
<evidence type="ECO:0000256" key="1">
    <source>
        <dbReference type="ARBA" id="ARBA00000707"/>
    </source>
</evidence>
<dbReference type="InterPro" id="IPR038765">
    <property type="entry name" value="Papain-like_cys_pep_sf"/>
</dbReference>
<dbReference type="Pfam" id="PF02338">
    <property type="entry name" value="OTU"/>
    <property type="match status" value="1"/>
</dbReference>
<keyword evidence="13" id="KW-1185">Reference proteome</keyword>
<dbReference type="Proteomes" id="UP000694866">
    <property type="component" value="Unplaced"/>
</dbReference>
<dbReference type="Gene3D" id="3.90.70.80">
    <property type="match status" value="1"/>
</dbReference>
<protein>
    <recommendedName>
        <fullName evidence="9">Ubiquitin thioesterase OTU</fullName>
        <ecNumber evidence="9">3.4.19.12</ecNumber>
    </recommendedName>
</protein>
<evidence type="ECO:0000313" key="13">
    <source>
        <dbReference type="Proteomes" id="UP000694866"/>
    </source>
</evidence>
<dbReference type="GO" id="GO:0008270">
    <property type="term" value="F:zinc ion binding"/>
    <property type="evidence" value="ECO:0007669"/>
    <property type="project" value="UniProtKB-KW"/>
</dbReference>
<dbReference type="GO" id="GO:0004843">
    <property type="term" value="F:cysteine-type deubiquitinase activity"/>
    <property type="evidence" value="ECO:0007669"/>
    <property type="project" value="UniProtKB-UniRule"/>
</dbReference>
<dbReference type="Pfam" id="PF21403">
    <property type="entry name" value="OTU1_UBXL"/>
    <property type="match status" value="1"/>
</dbReference>
<dbReference type="PANTHER" id="PTHR13312:SF0">
    <property type="entry name" value="UBIQUITIN THIOESTERASE OTU1"/>
    <property type="match status" value="1"/>
</dbReference>
<keyword evidence="7 9" id="KW-0788">Thiol protease</keyword>
<comment type="function">
    <text evidence="9">Hydrolase that can remove conjugated ubiquitin from proteins and may therefore play an important regulatory role at the level of protein turnover by preventing degradation.</text>
</comment>
<dbReference type="GeneID" id="105273112"/>
<dbReference type="GO" id="GO:0005829">
    <property type="term" value="C:cytosol"/>
    <property type="evidence" value="ECO:0007669"/>
    <property type="project" value="TreeGrafter"/>
</dbReference>
<evidence type="ECO:0000256" key="7">
    <source>
        <dbReference type="ARBA" id="ARBA00022807"/>
    </source>
</evidence>
<reference evidence="14" key="1">
    <citation type="submission" date="2025-08" db="UniProtKB">
        <authorList>
            <consortium name="RefSeq"/>
        </authorList>
    </citation>
    <scope>IDENTIFICATION</scope>
    <source>
        <strain evidence="14">USDA-PBARC FA_bdor</strain>
        <tissue evidence="14">Whole organism</tissue>
    </source>
</reference>
<gene>
    <name evidence="14" type="primary">Yod1</name>
</gene>
<evidence type="ECO:0000259" key="12">
    <source>
        <dbReference type="PROSITE" id="PS50802"/>
    </source>
</evidence>
<dbReference type="InterPro" id="IPR003323">
    <property type="entry name" value="OTU_dom"/>
</dbReference>
<dbReference type="RefSeq" id="XP_011313659.1">
    <property type="nucleotide sequence ID" value="XM_011315357.1"/>
</dbReference>
<evidence type="ECO:0000256" key="5">
    <source>
        <dbReference type="ARBA" id="ARBA00022786"/>
    </source>
</evidence>
<dbReference type="KEGG" id="fas:105273112"/>
<dbReference type="PROSITE" id="PS50033">
    <property type="entry name" value="UBX"/>
    <property type="match status" value="1"/>
</dbReference>
<dbReference type="CDD" id="cd22745">
    <property type="entry name" value="OTU_OTU1"/>
    <property type="match status" value="1"/>
</dbReference>
<dbReference type="Pfam" id="PF24560">
    <property type="entry name" value="zf-C2H2_OTU1_C"/>
    <property type="match status" value="1"/>
</dbReference>
<evidence type="ECO:0000256" key="6">
    <source>
        <dbReference type="ARBA" id="ARBA00022801"/>
    </source>
</evidence>
<evidence type="ECO:0000256" key="4">
    <source>
        <dbReference type="ARBA" id="ARBA00022771"/>
    </source>
</evidence>